<dbReference type="EMBL" id="JYIY01000080">
    <property type="protein sequence ID" value="KJL35127.1"/>
    <property type="molecule type" value="Genomic_DNA"/>
</dbReference>
<feature type="domain" description="SnoaL-like" evidence="1">
    <location>
        <begin position="8"/>
        <end position="114"/>
    </location>
</feature>
<comment type="caution">
    <text evidence="2">The sequence shown here is derived from an EMBL/GenBank/DDBJ whole genome shotgun (WGS) entry which is preliminary data.</text>
</comment>
<dbReference type="AlphaFoldDB" id="A0A0F0LNR8"/>
<gene>
    <name evidence="2" type="ORF">RR49_02676</name>
    <name evidence="3" type="ORF">RR49_03025</name>
</gene>
<evidence type="ECO:0000313" key="4">
    <source>
        <dbReference type="Proteomes" id="UP000033451"/>
    </source>
</evidence>
<dbReference type="EMBL" id="JYIY01000080">
    <property type="protein sequence ID" value="KJL34788.1"/>
    <property type="molecule type" value="Genomic_DNA"/>
</dbReference>
<dbReference type="InterPro" id="IPR032710">
    <property type="entry name" value="NTF2-like_dom_sf"/>
</dbReference>
<keyword evidence="4" id="KW-1185">Reference proteome</keyword>
<sequence length="130" mass="14195">MTRAHDIITRHYEASAGGDLAGMLAPIEADTTWTEAAGFPRAGTYIGPDAVRVNVFEALARDFDGYRFDLDELVDAGDVQVGIGTYSGTFRQTGRPFTARVAHIWRLASDRVVSFEQIVDSAQVRTAMTP</sequence>
<organism evidence="2 4">
    <name type="scientific">Microbacterium ginsengisoli</name>
    <dbReference type="NCBI Taxonomy" id="400772"/>
    <lineage>
        <taxon>Bacteria</taxon>
        <taxon>Bacillati</taxon>
        <taxon>Actinomycetota</taxon>
        <taxon>Actinomycetes</taxon>
        <taxon>Micrococcales</taxon>
        <taxon>Microbacteriaceae</taxon>
        <taxon>Microbacterium</taxon>
    </lineage>
</organism>
<protein>
    <submittedName>
        <fullName evidence="2">SnoaL-like domain protein</fullName>
    </submittedName>
</protein>
<dbReference type="OrthoDB" id="8451859at2"/>
<evidence type="ECO:0000313" key="3">
    <source>
        <dbReference type="EMBL" id="KJL35127.1"/>
    </source>
</evidence>
<dbReference type="Proteomes" id="UP000033451">
    <property type="component" value="Unassembled WGS sequence"/>
</dbReference>
<name>A0A0F0LNR8_9MICO</name>
<dbReference type="InterPro" id="IPR037401">
    <property type="entry name" value="SnoaL-like"/>
</dbReference>
<evidence type="ECO:0000259" key="1">
    <source>
        <dbReference type="Pfam" id="PF12680"/>
    </source>
</evidence>
<evidence type="ECO:0000313" key="2">
    <source>
        <dbReference type="EMBL" id="KJL34788.1"/>
    </source>
</evidence>
<dbReference type="PANTHER" id="PTHR41252">
    <property type="entry name" value="BLR2505 PROTEIN"/>
    <property type="match status" value="1"/>
</dbReference>
<dbReference type="Gene3D" id="3.10.450.50">
    <property type="match status" value="1"/>
</dbReference>
<dbReference type="PANTHER" id="PTHR41252:SF1">
    <property type="entry name" value="BLR2505 PROTEIN"/>
    <property type="match status" value="1"/>
</dbReference>
<dbReference type="PATRIC" id="fig|400772.4.peg.2689"/>
<dbReference type="STRING" id="400772.RR49_02676"/>
<reference evidence="2 4" key="1">
    <citation type="submission" date="2015-02" db="EMBL/GenBank/DDBJ databases">
        <title>Draft genome sequences of ten Microbacterium spp. with emphasis on heavy metal contaminated environments.</title>
        <authorList>
            <person name="Corretto E."/>
        </authorList>
    </citation>
    <scope>NUCLEOTIDE SEQUENCE [LARGE SCALE GENOMIC DNA]</scope>
    <source>
        <strain evidence="2 4">DSM 18659</strain>
    </source>
</reference>
<accession>A0A0F0LNR8</accession>
<dbReference type="SUPFAM" id="SSF54427">
    <property type="entry name" value="NTF2-like"/>
    <property type="match status" value="1"/>
</dbReference>
<dbReference type="Pfam" id="PF12680">
    <property type="entry name" value="SnoaL_2"/>
    <property type="match status" value="1"/>
</dbReference>
<proteinExistence type="predicted"/>
<dbReference type="RefSeq" id="WP_045248580.1">
    <property type="nucleotide sequence ID" value="NZ_JYIY01000080.1"/>
</dbReference>